<keyword evidence="3" id="KW-1185">Reference proteome</keyword>
<dbReference type="Proteomes" id="UP000053676">
    <property type="component" value="Unassembled WGS sequence"/>
</dbReference>
<proteinExistence type="predicted"/>
<feature type="compositionally biased region" description="Pro residues" evidence="1">
    <location>
        <begin position="66"/>
        <end position="86"/>
    </location>
</feature>
<gene>
    <name evidence="2" type="ORF">NECAME_13762</name>
</gene>
<reference evidence="3" key="1">
    <citation type="journal article" date="2014" name="Nat. Genet.">
        <title>Genome of the human hookworm Necator americanus.</title>
        <authorList>
            <person name="Tang Y.T."/>
            <person name="Gao X."/>
            <person name="Rosa B.A."/>
            <person name="Abubucker S."/>
            <person name="Hallsworth-Pepin K."/>
            <person name="Martin J."/>
            <person name="Tyagi R."/>
            <person name="Heizer E."/>
            <person name="Zhang X."/>
            <person name="Bhonagiri-Palsikar V."/>
            <person name="Minx P."/>
            <person name="Warren W.C."/>
            <person name="Wang Q."/>
            <person name="Zhan B."/>
            <person name="Hotez P.J."/>
            <person name="Sternberg P.W."/>
            <person name="Dougall A."/>
            <person name="Gaze S.T."/>
            <person name="Mulvenna J."/>
            <person name="Sotillo J."/>
            <person name="Ranganathan S."/>
            <person name="Rabelo E.M."/>
            <person name="Wilson R.K."/>
            <person name="Felgner P.L."/>
            <person name="Bethony J."/>
            <person name="Hawdon J.M."/>
            <person name="Gasser R.B."/>
            <person name="Loukas A."/>
            <person name="Mitreva M."/>
        </authorList>
    </citation>
    <scope>NUCLEOTIDE SEQUENCE [LARGE SCALE GENOMIC DNA]</scope>
</reference>
<feature type="region of interest" description="Disordered" evidence="1">
    <location>
        <begin position="32"/>
        <end position="101"/>
    </location>
</feature>
<protein>
    <submittedName>
        <fullName evidence="2">Uncharacterized protein</fullName>
    </submittedName>
</protein>
<feature type="compositionally biased region" description="Low complexity" evidence="1">
    <location>
        <begin position="274"/>
        <end position="286"/>
    </location>
</feature>
<evidence type="ECO:0000256" key="1">
    <source>
        <dbReference type="SAM" id="MobiDB-lite"/>
    </source>
</evidence>
<evidence type="ECO:0000313" key="3">
    <source>
        <dbReference type="Proteomes" id="UP000053676"/>
    </source>
</evidence>
<feature type="region of interest" description="Disordered" evidence="1">
    <location>
        <begin position="1"/>
        <end position="20"/>
    </location>
</feature>
<dbReference type="AlphaFoldDB" id="W2SSI3"/>
<name>W2SSI3_NECAM</name>
<sequence length="308" mass="32785">MIPGIRINPPGSGYPLPPPTYPTAPNFRPIAPISIPSPGLPTNPVTSSMGGYPLPPPGVPGTQLQPLPPPVQPLPPGVHRPAPPPTITRETLSNYGKSRRKSKLPTKFKIFMETACSEIGVGKPSGGRTTVAPGTTTMATFGGGNACVGVRCFVGFACYVDNTNTARCAPPGIAQIIETRSKKKFLLDEEELSSMKINLLLRNLESHWEKFLGLKNNPGNSYSSSYTGKLSSYATGGATVPISNSPALKYQPNYEGRRNIDTYPTPPSAGQAPSSYAISGSSSQKSFPVASMEQRKWPVRLLAESYKG</sequence>
<accession>W2SSI3</accession>
<evidence type="ECO:0000313" key="2">
    <source>
        <dbReference type="EMBL" id="ETN72714.1"/>
    </source>
</evidence>
<organism evidence="2 3">
    <name type="scientific">Necator americanus</name>
    <name type="common">Human hookworm</name>
    <dbReference type="NCBI Taxonomy" id="51031"/>
    <lineage>
        <taxon>Eukaryota</taxon>
        <taxon>Metazoa</taxon>
        <taxon>Ecdysozoa</taxon>
        <taxon>Nematoda</taxon>
        <taxon>Chromadorea</taxon>
        <taxon>Rhabditida</taxon>
        <taxon>Rhabditina</taxon>
        <taxon>Rhabditomorpha</taxon>
        <taxon>Strongyloidea</taxon>
        <taxon>Ancylostomatidae</taxon>
        <taxon>Bunostominae</taxon>
        <taxon>Necator</taxon>
    </lineage>
</organism>
<feature type="region of interest" description="Disordered" evidence="1">
    <location>
        <begin position="248"/>
        <end position="293"/>
    </location>
</feature>
<dbReference type="EMBL" id="KI663210">
    <property type="protein sequence ID" value="ETN72714.1"/>
    <property type="molecule type" value="Genomic_DNA"/>
</dbReference>
<dbReference type="KEGG" id="nai:NECAME_13762"/>